<protein>
    <recommendedName>
        <fullName evidence="4">Holin</fullName>
    </recommendedName>
</protein>
<sequence>MVKRETFAKIIFSQILLVIALIANLSLPLFSISDQNLLEALINILIIISLLWTTTVACKERDTNE</sequence>
<evidence type="ECO:0000313" key="3">
    <source>
        <dbReference type="Proteomes" id="UP001385848"/>
    </source>
</evidence>
<gene>
    <name evidence="2" type="ORF">AAC431_03335</name>
</gene>
<feature type="transmembrane region" description="Helical" evidence="1">
    <location>
        <begin position="37"/>
        <end position="58"/>
    </location>
</feature>
<dbReference type="EMBL" id="JBBVUL010000005">
    <property type="protein sequence ID" value="MEL0564957.1"/>
    <property type="molecule type" value="Genomic_DNA"/>
</dbReference>
<feature type="transmembrane region" description="Helical" evidence="1">
    <location>
        <begin position="7"/>
        <end position="31"/>
    </location>
</feature>
<evidence type="ECO:0000313" key="2">
    <source>
        <dbReference type="EMBL" id="MEL0564957.1"/>
    </source>
</evidence>
<keyword evidence="1" id="KW-1133">Transmembrane helix</keyword>
<dbReference type="RefSeq" id="WP_101850312.1">
    <property type="nucleotide sequence ID" value="NZ_CATOVC010000001.1"/>
</dbReference>
<keyword evidence="3" id="KW-1185">Reference proteome</keyword>
<dbReference type="Proteomes" id="UP001385848">
    <property type="component" value="Unassembled WGS sequence"/>
</dbReference>
<keyword evidence="1" id="KW-0472">Membrane</keyword>
<organism evidence="2 3">
    <name type="scientific">Lactobacillus jensenii</name>
    <dbReference type="NCBI Taxonomy" id="109790"/>
    <lineage>
        <taxon>Bacteria</taxon>
        <taxon>Bacillati</taxon>
        <taxon>Bacillota</taxon>
        <taxon>Bacilli</taxon>
        <taxon>Lactobacillales</taxon>
        <taxon>Lactobacillaceae</taxon>
        <taxon>Lactobacillus</taxon>
    </lineage>
</organism>
<proteinExistence type="predicted"/>
<keyword evidence="1" id="KW-0812">Transmembrane</keyword>
<accession>A0ABU9FJ17</accession>
<evidence type="ECO:0008006" key="4">
    <source>
        <dbReference type="Google" id="ProtNLM"/>
    </source>
</evidence>
<comment type="caution">
    <text evidence="2">The sequence shown here is derived from an EMBL/GenBank/DDBJ whole genome shotgun (WGS) entry which is preliminary data.</text>
</comment>
<evidence type="ECO:0000256" key="1">
    <source>
        <dbReference type="SAM" id="Phobius"/>
    </source>
</evidence>
<reference evidence="2 3" key="1">
    <citation type="submission" date="2024-04" db="EMBL/GenBank/DDBJ databases">
        <title>Three lactobacilli isolated from voided urine samples from females with type 2 diabetes.</title>
        <authorList>
            <person name="Kula A."/>
            <person name="Stegman N."/>
            <person name="Putonti C."/>
        </authorList>
    </citation>
    <scope>NUCLEOTIDE SEQUENCE [LARGE SCALE GENOMIC DNA]</scope>
    <source>
        <strain evidence="2 3">1855</strain>
    </source>
</reference>
<name>A0ABU9FJ17_LACJE</name>